<feature type="transmembrane region" description="Helical" evidence="2">
    <location>
        <begin position="367"/>
        <end position="388"/>
    </location>
</feature>
<reference evidence="3 4" key="1">
    <citation type="submission" date="2015-01" db="EMBL/GenBank/DDBJ databases">
        <title>The Genome Sequence of Exophiala spinifera CBS89968.</title>
        <authorList>
            <consortium name="The Broad Institute Genomics Platform"/>
            <person name="Cuomo C."/>
            <person name="de Hoog S."/>
            <person name="Gorbushina A."/>
            <person name="Stielow B."/>
            <person name="Teixiera M."/>
            <person name="Abouelleil A."/>
            <person name="Chapman S.B."/>
            <person name="Priest M."/>
            <person name="Young S.K."/>
            <person name="Wortman J."/>
            <person name="Nusbaum C."/>
            <person name="Birren B."/>
        </authorList>
    </citation>
    <scope>NUCLEOTIDE SEQUENCE [LARGE SCALE GENOMIC DNA]</scope>
    <source>
        <strain evidence="3 4">CBS 89968</strain>
    </source>
</reference>
<proteinExistence type="predicted"/>
<keyword evidence="2" id="KW-0472">Membrane</keyword>
<evidence type="ECO:0000256" key="2">
    <source>
        <dbReference type="SAM" id="Phobius"/>
    </source>
</evidence>
<evidence type="ECO:0000313" key="3">
    <source>
        <dbReference type="EMBL" id="KIW12279.1"/>
    </source>
</evidence>
<feature type="compositionally biased region" description="Basic residues" evidence="1">
    <location>
        <begin position="29"/>
        <end position="43"/>
    </location>
</feature>
<evidence type="ECO:0000313" key="4">
    <source>
        <dbReference type="Proteomes" id="UP000053328"/>
    </source>
</evidence>
<dbReference type="AlphaFoldDB" id="A0A0D2BM61"/>
<name>A0A0D2BM61_9EURO</name>
<feature type="transmembrane region" description="Helical" evidence="2">
    <location>
        <begin position="601"/>
        <end position="620"/>
    </location>
</feature>
<dbReference type="OrthoDB" id="191995at2759"/>
<dbReference type="VEuPathDB" id="FungiDB:PV08_09556"/>
<dbReference type="RefSeq" id="XP_016232495.1">
    <property type="nucleotide sequence ID" value="XM_016383872.1"/>
</dbReference>
<dbReference type="Pfam" id="PF06772">
    <property type="entry name" value="LtrA"/>
    <property type="match status" value="1"/>
</dbReference>
<dbReference type="Proteomes" id="UP000053328">
    <property type="component" value="Unassembled WGS sequence"/>
</dbReference>
<organism evidence="3 4">
    <name type="scientific">Exophiala spinifera</name>
    <dbReference type="NCBI Taxonomy" id="91928"/>
    <lineage>
        <taxon>Eukaryota</taxon>
        <taxon>Fungi</taxon>
        <taxon>Dikarya</taxon>
        <taxon>Ascomycota</taxon>
        <taxon>Pezizomycotina</taxon>
        <taxon>Eurotiomycetes</taxon>
        <taxon>Chaetothyriomycetidae</taxon>
        <taxon>Chaetothyriales</taxon>
        <taxon>Herpotrichiellaceae</taxon>
        <taxon>Exophiala</taxon>
    </lineage>
</organism>
<feature type="transmembrane region" description="Helical" evidence="2">
    <location>
        <begin position="445"/>
        <end position="465"/>
    </location>
</feature>
<gene>
    <name evidence="3" type="ORF">PV08_09556</name>
</gene>
<keyword evidence="2" id="KW-1133">Transmembrane helix</keyword>
<keyword evidence="2" id="KW-0812">Transmembrane</keyword>
<protein>
    <submittedName>
        <fullName evidence="3">Uncharacterized protein</fullName>
    </submittedName>
</protein>
<feature type="transmembrane region" description="Helical" evidence="2">
    <location>
        <begin position="252"/>
        <end position="273"/>
    </location>
</feature>
<dbReference type="EMBL" id="KN847498">
    <property type="protein sequence ID" value="KIW12279.1"/>
    <property type="molecule type" value="Genomic_DNA"/>
</dbReference>
<feature type="transmembrane region" description="Helical" evidence="2">
    <location>
        <begin position="579"/>
        <end position="595"/>
    </location>
</feature>
<dbReference type="InterPro" id="IPR010640">
    <property type="entry name" value="Low_temperature_requirement_A"/>
</dbReference>
<feature type="transmembrane region" description="Helical" evidence="2">
    <location>
        <begin position="486"/>
        <end position="510"/>
    </location>
</feature>
<feature type="transmembrane region" description="Helical" evidence="2">
    <location>
        <begin position="539"/>
        <end position="558"/>
    </location>
</feature>
<dbReference type="PANTHER" id="PTHR36840">
    <property type="entry name" value="BLL5714 PROTEIN"/>
    <property type="match status" value="1"/>
</dbReference>
<dbReference type="GeneID" id="27336639"/>
<dbReference type="HOGENOM" id="CLU_022899_1_0_1"/>
<feature type="region of interest" description="Disordered" evidence="1">
    <location>
        <begin position="1"/>
        <end position="43"/>
    </location>
</feature>
<feature type="compositionally biased region" description="Basic and acidic residues" evidence="1">
    <location>
        <begin position="19"/>
        <end position="28"/>
    </location>
</feature>
<dbReference type="STRING" id="91928.A0A0D2BM61"/>
<feature type="transmembrane region" description="Helical" evidence="2">
    <location>
        <begin position="341"/>
        <end position="361"/>
    </location>
</feature>
<feature type="transmembrane region" description="Helical" evidence="2">
    <location>
        <begin position="420"/>
        <end position="439"/>
    </location>
</feature>
<evidence type="ECO:0000256" key="1">
    <source>
        <dbReference type="SAM" id="MobiDB-lite"/>
    </source>
</evidence>
<feature type="compositionally biased region" description="Basic and acidic residues" evidence="1">
    <location>
        <begin position="688"/>
        <end position="700"/>
    </location>
</feature>
<feature type="region of interest" description="Disordered" evidence="1">
    <location>
        <begin position="679"/>
        <end position="700"/>
    </location>
</feature>
<feature type="transmembrane region" description="Helical" evidence="2">
    <location>
        <begin position="285"/>
        <end position="305"/>
    </location>
</feature>
<accession>A0A0D2BM61</accession>
<dbReference type="PANTHER" id="PTHR36840:SF1">
    <property type="entry name" value="BLL5714 PROTEIN"/>
    <property type="match status" value="1"/>
</dbReference>
<keyword evidence="4" id="KW-1185">Reference proteome</keyword>
<sequence length="700" mass="79584">MDTPDSAVKNGAATPNSLGDEKTKEGHEHSHHNHLPHLHIPHGHGHGRRFLEFVHPHTGKTVHVCHSPEHLERKRSELLREKKVEEFDVILQGTPEHLEAVRDLHAHHQSRRDELRDRHGELYTDIETVKADLDALAAELHHITAHAVSLDASFDRYGYSAHLRTKDDDSETMSVHTNDHPSAVERHKDRSAEPLRFLKRPVIRQYFHKGLLWRSAKAGEVASFELFLDLVYVGVIDIVGEKAVEGANGLSLLHFVIIFSIAWKIWADLTMIINHFEIDDIFQRIYVIFYLVCLFGFTTNIAYAFESTYTSAIAFYLTQRLFNAVWFIYVAWILPTIRGSMVLLSALIVISSAFWIGSIHVQWPGQLSLIFIAIFIDIFGNIIVIWFVKQTQSGVLRGVMKYFEFSPAINIEHRVERNNAFVSLVFGYSILTILFQSHASFGINAFFGKGVLGLIQAFMFNWIYFEIDAYHVHVHAIRRHWVSASLWVSAHLPFIMGYVLAASTLSRLVLAHDSADADPEWLGEGYAERSESEVPTAFRWFYCGGLGVALICMAAISLSHIHKRVNTKGKTRLRKRPRLVFRVCVAAVIICLPLAKSLSSLSLISITTALVFSVLALDLFGMSRKGDKFWTGGFCPHEKKNTTYTAQCRLGKRRRREIEKAMQRGEKVGLADLLKRKNSSMSSLESEETLRDEEWQGGHF</sequence>